<evidence type="ECO:0000256" key="2">
    <source>
        <dbReference type="ARBA" id="ARBA00022853"/>
    </source>
</evidence>
<dbReference type="GO" id="GO:0005634">
    <property type="term" value="C:nucleus"/>
    <property type="evidence" value="ECO:0007669"/>
    <property type="project" value="UniProtKB-SubCell"/>
</dbReference>
<dbReference type="InterPro" id="IPR036020">
    <property type="entry name" value="WW_dom_sf"/>
</dbReference>
<dbReference type="Proteomes" id="UP001249851">
    <property type="component" value="Unassembled WGS sequence"/>
</dbReference>
<dbReference type="SMART" id="SM00456">
    <property type="entry name" value="WW"/>
    <property type="match status" value="1"/>
</dbReference>
<comment type="caution">
    <text evidence="6">The sequence shown here is derived from an EMBL/GenBank/DDBJ whole genome shotgun (WGS) entry which is preliminary data.</text>
</comment>
<dbReference type="GO" id="GO:0000993">
    <property type="term" value="F:RNA polymerase II complex binding"/>
    <property type="evidence" value="ECO:0007669"/>
    <property type="project" value="TreeGrafter"/>
</dbReference>
<protein>
    <submittedName>
        <fullName evidence="6">WW domain-containing adapter protein with coiled-coil</fullName>
    </submittedName>
</protein>
<name>A0AAD9PXU3_ACRCE</name>
<dbReference type="PANTHER" id="PTHR15911">
    <property type="entry name" value="WW DOMAIN-CONTAINING ADAPTER PROTEIN WITH COILED-COIL"/>
    <property type="match status" value="1"/>
</dbReference>
<dbReference type="PROSITE" id="PS50020">
    <property type="entry name" value="WW_DOMAIN_2"/>
    <property type="match status" value="1"/>
</dbReference>
<keyword evidence="7" id="KW-1185">Reference proteome</keyword>
<accession>A0AAD9PXU3</accession>
<reference evidence="6" key="2">
    <citation type="journal article" date="2023" name="Science">
        <title>Genomic signatures of disease resistance in endangered staghorn corals.</title>
        <authorList>
            <person name="Vollmer S.V."/>
            <person name="Selwyn J.D."/>
            <person name="Despard B.A."/>
            <person name="Roesel C.L."/>
        </authorList>
    </citation>
    <scope>NUCLEOTIDE SEQUENCE</scope>
    <source>
        <strain evidence="6">K2</strain>
    </source>
</reference>
<dbReference type="PROSITE" id="PS01159">
    <property type="entry name" value="WW_DOMAIN_1"/>
    <property type="match status" value="1"/>
</dbReference>
<dbReference type="PANTHER" id="PTHR15911:SF6">
    <property type="entry name" value="WW DOMAIN-CONTAINING ADAPTER PROTEIN WITH COILED-COIL"/>
    <property type="match status" value="1"/>
</dbReference>
<comment type="subcellular location">
    <subcellularLocation>
        <location evidence="1">Nucleus</location>
    </subcellularLocation>
</comment>
<evidence type="ECO:0000313" key="7">
    <source>
        <dbReference type="Proteomes" id="UP001249851"/>
    </source>
</evidence>
<dbReference type="GO" id="GO:0010506">
    <property type="term" value="P:regulation of autophagy"/>
    <property type="evidence" value="ECO:0007669"/>
    <property type="project" value="TreeGrafter"/>
</dbReference>
<organism evidence="6 7">
    <name type="scientific">Acropora cervicornis</name>
    <name type="common">Staghorn coral</name>
    <dbReference type="NCBI Taxonomy" id="6130"/>
    <lineage>
        <taxon>Eukaryota</taxon>
        <taxon>Metazoa</taxon>
        <taxon>Cnidaria</taxon>
        <taxon>Anthozoa</taxon>
        <taxon>Hexacorallia</taxon>
        <taxon>Scleractinia</taxon>
        <taxon>Astrocoeniina</taxon>
        <taxon>Acroporidae</taxon>
        <taxon>Acropora</taxon>
    </lineage>
</organism>
<dbReference type="InterPro" id="IPR038867">
    <property type="entry name" value="WAC"/>
</dbReference>
<dbReference type="Pfam" id="PF00397">
    <property type="entry name" value="WW"/>
    <property type="match status" value="1"/>
</dbReference>
<dbReference type="GO" id="GO:0003682">
    <property type="term" value="F:chromatin binding"/>
    <property type="evidence" value="ECO:0007669"/>
    <property type="project" value="TreeGrafter"/>
</dbReference>
<evidence type="ECO:0000256" key="3">
    <source>
        <dbReference type="ARBA" id="ARBA00023242"/>
    </source>
</evidence>
<dbReference type="GO" id="GO:1904263">
    <property type="term" value="P:positive regulation of TORC1 signaling"/>
    <property type="evidence" value="ECO:0007669"/>
    <property type="project" value="TreeGrafter"/>
</dbReference>
<proteinExistence type="predicted"/>
<evidence type="ECO:0000256" key="1">
    <source>
        <dbReference type="ARBA" id="ARBA00004123"/>
    </source>
</evidence>
<evidence type="ECO:0000256" key="4">
    <source>
        <dbReference type="SAM" id="MobiDB-lite"/>
    </source>
</evidence>
<evidence type="ECO:0000259" key="5">
    <source>
        <dbReference type="PROSITE" id="PS50020"/>
    </source>
</evidence>
<feature type="compositionally biased region" description="Low complexity" evidence="4">
    <location>
        <begin position="597"/>
        <end position="622"/>
    </location>
</feature>
<keyword evidence="3" id="KW-0539">Nucleus</keyword>
<gene>
    <name evidence="6" type="ORF">P5673_028125</name>
</gene>
<feature type="region of interest" description="Disordered" evidence="4">
    <location>
        <begin position="342"/>
        <end position="407"/>
    </location>
</feature>
<feature type="domain" description="WW" evidence="5">
    <location>
        <begin position="160"/>
        <end position="187"/>
    </location>
</feature>
<dbReference type="EMBL" id="JARQWQ010000102">
    <property type="protein sequence ID" value="KAK2551063.1"/>
    <property type="molecule type" value="Genomic_DNA"/>
</dbReference>
<reference evidence="6" key="1">
    <citation type="journal article" date="2023" name="G3 (Bethesda)">
        <title>Whole genome assembly and annotation of the endangered Caribbean coral Acropora cervicornis.</title>
        <authorList>
            <person name="Selwyn J.D."/>
            <person name="Vollmer S.V."/>
        </authorList>
    </citation>
    <scope>NUCLEOTIDE SEQUENCE</scope>
    <source>
        <strain evidence="6">K2</strain>
    </source>
</reference>
<feature type="region of interest" description="Disordered" evidence="4">
    <location>
        <begin position="121"/>
        <end position="155"/>
    </location>
</feature>
<feature type="region of interest" description="Disordered" evidence="4">
    <location>
        <begin position="553"/>
        <end position="622"/>
    </location>
</feature>
<dbReference type="Gene3D" id="2.20.70.10">
    <property type="match status" value="1"/>
</dbReference>
<dbReference type="InterPro" id="IPR001202">
    <property type="entry name" value="WW_dom"/>
</dbReference>
<keyword evidence="2" id="KW-0156">Chromatin regulator</keyword>
<dbReference type="SUPFAM" id="SSF51045">
    <property type="entry name" value="WW domain"/>
    <property type="match status" value="1"/>
</dbReference>
<sequence>MSNRKYPRLADGYHDRSQYHPYQVSILGLSRSKQVPSIPRKAIRTAILKAIETEKDRPLVLQIPLTPVIRTFLLARTGQSPTADPEKEVKEVSISLLVVCATNQFVKVICFQSLIGQAPISSSKSPGDGHSHHIFANSNSHGSDRNSKPNHVNNDESFVWSQHTSSSGKIYYYNCKTEKSQWEKPKEWIEREQKFLQTEKEEKKRERKGRSEMWLEQKMEDVMGGILPSTENTCHPLKQANICCHQKVLAEIIIALLTDEMVITWNQGTPQLTTEKMSRDPLKMTECIRWLRRIQCTPQLFLQLFTVYEVCVKLFNALQPWCHEQTIQVNSVCIPVSPAGSLQDVSPPTTPSSRPNSYGDHSSHTPSPNVMSALSPPVSHQHGVPSPQIHFPQTSPQFPPRHGGSSAALNVFPQVQLSSSPRVPQQYALTQQQYGTTQQGPKQQINDYRQFSRTNSSMSPLPQVAQQGNAGSLSQTGQVVSPQPVVYKTNASPQPVLHPLQQATLVLQQWKMSEAQAATATCHIQQAYPGVPSAAAGLAANAVIPHQTVQPPAVPLHLKDDRPHLSSPGSPVLFPQQTALKDASPQLPGSQHPALCSTAPSQASSSPLSHSSNASSPVPVSQPTAANLQSLAKYVDKNLAMHGCNWPTDLMDRQMQKLWEESSSFSNDSDKTKIEQIQLQSETGFLEMRLETASRRISSLKGMTRTLEALLAESDSKFLS</sequence>
<evidence type="ECO:0000313" key="6">
    <source>
        <dbReference type="EMBL" id="KAK2551063.1"/>
    </source>
</evidence>
<dbReference type="CDD" id="cd00201">
    <property type="entry name" value="WW"/>
    <property type="match status" value="1"/>
</dbReference>
<dbReference type="AlphaFoldDB" id="A0AAD9PXU3"/>
<dbReference type="GO" id="GO:0006325">
    <property type="term" value="P:chromatin organization"/>
    <property type="evidence" value="ECO:0007669"/>
    <property type="project" value="UniProtKB-KW"/>
</dbReference>